<dbReference type="PANTHER" id="PTHR19321">
    <property type="entry name" value="PROTEIN REGULATOR OF CYTOKINESIS 1 PRC1-RELATED"/>
    <property type="match status" value="1"/>
</dbReference>
<keyword evidence="4" id="KW-0206">Cytoskeleton</keyword>
<dbReference type="GO" id="GO:0005819">
    <property type="term" value="C:spindle"/>
    <property type="evidence" value="ECO:0007669"/>
    <property type="project" value="TreeGrafter"/>
</dbReference>
<feature type="non-terminal residue" evidence="6">
    <location>
        <position position="1"/>
    </location>
</feature>
<feature type="compositionally biased region" description="Polar residues" evidence="5">
    <location>
        <begin position="477"/>
        <end position="486"/>
    </location>
</feature>
<evidence type="ECO:0000256" key="4">
    <source>
        <dbReference type="ARBA" id="ARBA00023212"/>
    </source>
</evidence>
<evidence type="ECO:0000313" key="7">
    <source>
        <dbReference type="Proteomes" id="UP000237347"/>
    </source>
</evidence>
<evidence type="ECO:0000256" key="3">
    <source>
        <dbReference type="ARBA" id="ARBA00022701"/>
    </source>
</evidence>
<comment type="similarity">
    <text evidence="2">Belongs to the MAP65/ASE1 family.</text>
</comment>
<protein>
    <submittedName>
        <fullName evidence="6">65-kDa microtubule-associated protein 5</fullName>
    </submittedName>
</protein>
<organism evidence="6 7">
    <name type="scientific">Quercus suber</name>
    <name type="common">Cork oak</name>
    <dbReference type="NCBI Taxonomy" id="58331"/>
    <lineage>
        <taxon>Eukaryota</taxon>
        <taxon>Viridiplantae</taxon>
        <taxon>Streptophyta</taxon>
        <taxon>Embryophyta</taxon>
        <taxon>Tracheophyta</taxon>
        <taxon>Spermatophyta</taxon>
        <taxon>Magnoliopsida</taxon>
        <taxon>eudicotyledons</taxon>
        <taxon>Gunneridae</taxon>
        <taxon>Pentapetalae</taxon>
        <taxon>rosids</taxon>
        <taxon>fabids</taxon>
        <taxon>Fagales</taxon>
        <taxon>Fagaceae</taxon>
        <taxon>Quercus</taxon>
    </lineage>
</organism>
<proteinExistence type="inferred from homology"/>
<dbReference type="AlphaFoldDB" id="A0AAW0LAT5"/>
<keyword evidence="7" id="KW-1185">Reference proteome</keyword>
<dbReference type="Pfam" id="PF03999">
    <property type="entry name" value="MAP65_ASE1"/>
    <property type="match status" value="1"/>
</dbReference>
<dbReference type="GO" id="GO:0008017">
    <property type="term" value="F:microtubule binding"/>
    <property type="evidence" value="ECO:0007669"/>
    <property type="project" value="InterPro"/>
</dbReference>
<dbReference type="GO" id="GO:0000226">
    <property type="term" value="P:microtubule cytoskeleton organization"/>
    <property type="evidence" value="ECO:0007669"/>
    <property type="project" value="InterPro"/>
</dbReference>
<dbReference type="GO" id="GO:0005737">
    <property type="term" value="C:cytoplasm"/>
    <property type="evidence" value="ECO:0007669"/>
    <property type="project" value="TreeGrafter"/>
</dbReference>
<accession>A0AAW0LAT5</accession>
<reference evidence="6 7" key="1">
    <citation type="journal article" date="2018" name="Sci. Data">
        <title>The draft genome sequence of cork oak.</title>
        <authorList>
            <person name="Ramos A.M."/>
            <person name="Usie A."/>
            <person name="Barbosa P."/>
            <person name="Barros P.M."/>
            <person name="Capote T."/>
            <person name="Chaves I."/>
            <person name="Simoes F."/>
            <person name="Abreu I."/>
            <person name="Carrasquinho I."/>
            <person name="Faro C."/>
            <person name="Guimaraes J.B."/>
            <person name="Mendonca D."/>
            <person name="Nobrega F."/>
            <person name="Rodrigues L."/>
            <person name="Saibo N.J.M."/>
            <person name="Varela M.C."/>
            <person name="Egas C."/>
            <person name="Matos J."/>
            <person name="Miguel C.M."/>
            <person name="Oliveira M.M."/>
            <person name="Ricardo C.P."/>
            <person name="Goncalves S."/>
        </authorList>
    </citation>
    <scope>NUCLEOTIDE SEQUENCE [LARGE SCALE GENOMIC DNA]</scope>
    <source>
        <strain evidence="7">cv. HL8</strain>
    </source>
</reference>
<dbReference type="EMBL" id="PKMF04000133">
    <property type="protein sequence ID" value="KAK7847994.1"/>
    <property type="molecule type" value="Genomic_DNA"/>
</dbReference>
<comment type="caution">
    <text evidence="6">The sequence shown here is derived from an EMBL/GenBank/DDBJ whole genome shotgun (WGS) entry which is preliminary data.</text>
</comment>
<comment type="subcellular location">
    <subcellularLocation>
        <location evidence="1">Cytoplasm</location>
        <location evidence="1">Cytoskeleton</location>
    </subcellularLocation>
</comment>
<evidence type="ECO:0000313" key="6">
    <source>
        <dbReference type="EMBL" id="KAK7847994.1"/>
    </source>
</evidence>
<dbReference type="GO" id="GO:0005874">
    <property type="term" value="C:microtubule"/>
    <property type="evidence" value="ECO:0007669"/>
    <property type="project" value="UniProtKB-KW"/>
</dbReference>
<evidence type="ECO:0000256" key="1">
    <source>
        <dbReference type="ARBA" id="ARBA00004245"/>
    </source>
</evidence>
<dbReference type="InterPro" id="IPR007145">
    <property type="entry name" value="MAP65_Ase1_PRC1"/>
</dbReference>
<feature type="region of interest" description="Disordered" evidence="5">
    <location>
        <begin position="461"/>
        <end position="512"/>
    </location>
</feature>
<keyword evidence="4" id="KW-0963">Cytoplasm</keyword>
<name>A0AAW0LAT5_QUESU</name>
<dbReference type="Gene3D" id="1.20.58.1520">
    <property type="match status" value="1"/>
</dbReference>
<keyword evidence="3" id="KW-0493">Microtubule</keyword>
<dbReference type="PANTHER" id="PTHR19321:SF4">
    <property type="entry name" value="65-KDA MICROTUBULE-ASSOCIATED PROTEIN 5"/>
    <property type="match status" value="1"/>
</dbReference>
<gene>
    <name evidence="6" type="primary">MAP65-5</name>
    <name evidence="6" type="ORF">CFP56_005717</name>
</gene>
<sequence>IIWNEIGETDSERDKMLLQLEQECLDIYRKKVEKTRKYKADLHQSLVESEAEIANIVSALGEHASFSWGRGTLKEQISAIKPTLEELRSKKQERIKEFSEIQSQIVHICAEISGHGQSNNSSDPQVNERDLTVKKLGELKSHLQELQNEKIFRLQKVNSHVNTVRELAVTVNEVHPSLSDPSGHQSKNISNDTLARLTGVIHSLKQEKQQRLQKLKDLGRTLTDLWNLMDTPVDEQKRFGHVISIISSSVDEVSRQGCLALDVIEQTEIEVAQLNVLKSGKMKELVFKRQNELEEIYRGVHMDVDSDAARQILTNLIDSGNEDLSDLLSSMDDQIVKAKEQAVSRKDILDKVEKWRYATDEENWLEEYERDENRYSAGRGAHKNLKRAEKARNLVGKIPAIVDNLTGKVKAWEAEKGIPFLYDKVPILSSLEEYSSLRQEREEEKRKSREQKRLQEQLAAEQEALFGSRPTPKKPLGQNTSINTMAGTPLGRRVSTPSGRPGISTGKERRESVRNIIPVNYVALPKDDSSVSRGS</sequence>
<evidence type="ECO:0000256" key="2">
    <source>
        <dbReference type="ARBA" id="ARBA00006187"/>
    </source>
</evidence>
<dbReference type="Proteomes" id="UP000237347">
    <property type="component" value="Unassembled WGS sequence"/>
</dbReference>
<evidence type="ECO:0000256" key="5">
    <source>
        <dbReference type="SAM" id="MobiDB-lite"/>
    </source>
</evidence>